<sequence length="73" mass="8546">MSQLNFEVLEHLAVLSENPKGWRKELNLVSWNDRPAKFDIRDWSPDHLKMGKGITLDNTEMKALKKQLLEIDL</sequence>
<dbReference type="Gene3D" id="2.30.31.70">
    <property type="match status" value="1"/>
</dbReference>
<reference evidence="3" key="1">
    <citation type="submission" date="2016-10" db="EMBL/GenBank/DDBJ databases">
        <authorList>
            <person name="Varghese N."/>
            <person name="Submissions S."/>
        </authorList>
    </citation>
    <scope>NUCLEOTIDE SEQUENCE [LARGE SCALE GENOMIC DNA]</scope>
    <source>
        <strain evidence="3">DSM 19181</strain>
    </source>
</reference>
<proteinExistence type="predicted"/>
<name>A0A1G9E987_9LACT</name>
<feature type="domain" description="Transcriptional coactivator p15 (PC4) C-terminal" evidence="1">
    <location>
        <begin position="19"/>
        <end position="66"/>
    </location>
</feature>
<evidence type="ECO:0000313" key="2">
    <source>
        <dbReference type="EMBL" id="SDK72677.1"/>
    </source>
</evidence>
<dbReference type="EMBL" id="FNFK01000056">
    <property type="protein sequence ID" value="SDK72677.1"/>
    <property type="molecule type" value="Genomic_DNA"/>
</dbReference>
<dbReference type="Proteomes" id="UP000199433">
    <property type="component" value="Unassembled WGS sequence"/>
</dbReference>
<dbReference type="InterPro" id="IPR003173">
    <property type="entry name" value="PC4_C"/>
</dbReference>
<organism evidence="2 3">
    <name type="scientific">Alkalibacterium thalassium</name>
    <dbReference type="NCBI Taxonomy" id="426701"/>
    <lineage>
        <taxon>Bacteria</taxon>
        <taxon>Bacillati</taxon>
        <taxon>Bacillota</taxon>
        <taxon>Bacilli</taxon>
        <taxon>Lactobacillales</taxon>
        <taxon>Carnobacteriaceae</taxon>
        <taxon>Alkalibacterium</taxon>
    </lineage>
</organism>
<dbReference type="AlphaFoldDB" id="A0A1G9E987"/>
<dbReference type="GO" id="GO:0003677">
    <property type="term" value="F:DNA binding"/>
    <property type="evidence" value="ECO:0007669"/>
    <property type="project" value="InterPro"/>
</dbReference>
<dbReference type="GO" id="GO:0006355">
    <property type="term" value="P:regulation of DNA-templated transcription"/>
    <property type="evidence" value="ECO:0007669"/>
    <property type="project" value="InterPro"/>
</dbReference>
<protein>
    <recommendedName>
        <fullName evidence="1">Transcriptional coactivator p15 (PC4) C-terminal domain-containing protein</fullName>
    </recommendedName>
</protein>
<gene>
    <name evidence="2" type="ORF">SAMN04488098_10563</name>
</gene>
<evidence type="ECO:0000313" key="3">
    <source>
        <dbReference type="Proteomes" id="UP000199433"/>
    </source>
</evidence>
<keyword evidence="3" id="KW-1185">Reference proteome</keyword>
<dbReference type="PIRSF" id="PIRSF037246">
    <property type="entry name" value="UCP037246"/>
    <property type="match status" value="1"/>
</dbReference>
<dbReference type="RefSeq" id="WP_091268463.1">
    <property type="nucleotide sequence ID" value="NZ_FNFK01000056.1"/>
</dbReference>
<dbReference type="OrthoDB" id="7067273at2"/>
<accession>A0A1G9E987</accession>
<evidence type="ECO:0000259" key="1">
    <source>
        <dbReference type="Pfam" id="PF02229"/>
    </source>
</evidence>
<dbReference type="STRING" id="426701.SAMN04488098_10563"/>
<dbReference type="InterPro" id="IPR017154">
    <property type="entry name" value="PC4-like"/>
</dbReference>
<dbReference type="Pfam" id="PF02229">
    <property type="entry name" value="PC4"/>
    <property type="match status" value="1"/>
</dbReference>